<feature type="signal peptide" evidence="1">
    <location>
        <begin position="1"/>
        <end position="19"/>
    </location>
</feature>
<name>A0A1V3IEJ1_9PAST</name>
<dbReference type="OrthoDB" id="964913at2"/>
<gene>
    <name evidence="2" type="ORF">BKK50_11340</name>
</gene>
<comment type="caution">
    <text evidence="2">The sequence shown here is derived from an EMBL/GenBank/DDBJ whole genome shotgun (WGS) entry which is preliminary data.</text>
</comment>
<keyword evidence="1" id="KW-0732">Signal</keyword>
<organism evidence="2 3">
    <name type="scientific">Rodentibacter rarus</name>
    <dbReference type="NCBI Taxonomy" id="1908260"/>
    <lineage>
        <taxon>Bacteria</taxon>
        <taxon>Pseudomonadati</taxon>
        <taxon>Pseudomonadota</taxon>
        <taxon>Gammaproteobacteria</taxon>
        <taxon>Pasteurellales</taxon>
        <taxon>Pasteurellaceae</taxon>
        <taxon>Rodentibacter</taxon>
    </lineage>
</organism>
<keyword evidence="3" id="KW-1185">Reference proteome</keyword>
<evidence type="ECO:0000256" key="1">
    <source>
        <dbReference type="SAM" id="SignalP"/>
    </source>
</evidence>
<dbReference type="Proteomes" id="UP000189433">
    <property type="component" value="Unassembled WGS sequence"/>
</dbReference>
<accession>A0A1V3IEJ1</accession>
<reference evidence="2 3" key="1">
    <citation type="submission" date="2016-10" db="EMBL/GenBank/DDBJ databases">
        <title>Rodentibacter gen. nov. and new species.</title>
        <authorList>
            <person name="Christensen H."/>
        </authorList>
    </citation>
    <scope>NUCLEOTIDE SEQUENCE [LARGE SCALE GENOMIC DNA]</scope>
    <source>
        <strain evidence="2 3">CCUG17206</strain>
    </source>
</reference>
<dbReference type="PROSITE" id="PS51257">
    <property type="entry name" value="PROKAR_LIPOPROTEIN"/>
    <property type="match status" value="1"/>
</dbReference>
<protein>
    <submittedName>
        <fullName evidence="2">Uncharacterized protein</fullName>
    </submittedName>
</protein>
<feature type="chain" id="PRO_5012889212" evidence="1">
    <location>
        <begin position="20"/>
        <end position="93"/>
    </location>
</feature>
<proteinExistence type="predicted"/>
<dbReference type="Gene3D" id="2.60.120.380">
    <property type="match status" value="1"/>
</dbReference>
<dbReference type="AlphaFoldDB" id="A0A1V3IEJ1"/>
<dbReference type="STRING" id="1908260.BKK50_11340"/>
<evidence type="ECO:0000313" key="2">
    <source>
        <dbReference type="EMBL" id="OOF38733.1"/>
    </source>
</evidence>
<evidence type="ECO:0000313" key="3">
    <source>
        <dbReference type="Proteomes" id="UP000189433"/>
    </source>
</evidence>
<dbReference type="RefSeq" id="WP_077418277.1">
    <property type="nucleotide sequence ID" value="NZ_MLHJ01000139.1"/>
</dbReference>
<sequence>MKTQILLTSLLFLSACQTAPQPQTVDSPITLQKALAQHFSGNIKGYDAVEYPFRVKKGQYLNISMGIKFPTAYSSIMPPTGKEAIFNGSIRGG</sequence>
<dbReference type="EMBL" id="MLHJ01000139">
    <property type="protein sequence ID" value="OOF38733.1"/>
    <property type="molecule type" value="Genomic_DNA"/>
</dbReference>